<evidence type="ECO:0000256" key="8">
    <source>
        <dbReference type="ARBA" id="ARBA00022840"/>
    </source>
</evidence>
<proteinExistence type="inferred from homology"/>
<feature type="region of interest" description="Disordered" evidence="15">
    <location>
        <begin position="409"/>
        <end position="432"/>
    </location>
</feature>
<keyword evidence="5 13" id="KW-0235">DNA replication</keyword>
<dbReference type="HAMAP" id="MF_00365">
    <property type="entry name" value="RecF"/>
    <property type="match status" value="1"/>
</dbReference>
<dbReference type="GO" id="GO:0006260">
    <property type="term" value="P:DNA replication"/>
    <property type="evidence" value="ECO:0007669"/>
    <property type="project" value="UniProtKB-UniRule"/>
</dbReference>
<feature type="region of interest" description="Disordered" evidence="15">
    <location>
        <begin position="254"/>
        <end position="281"/>
    </location>
</feature>
<evidence type="ECO:0000259" key="16">
    <source>
        <dbReference type="SMART" id="SM00382"/>
    </source>
</evidence>
<dbReference type="InterPro" id="IPR003593">
    <property type="entry name" value="AAA+_ATPase"/>
</dbReference>
<keyword evidence="18" id="KW-1185">Reference proteome</keyword>
<evidence type="ECO:0000256" key="12">
    <source>
        <dbReference type="ARBA" id="ARBA00025401"/>
    </source>
</evidence>
<evidence type="ECO:0000256" key="5">
    <source>
        <dbReference type="ARBA" id="ARBA00022705"/>
    </source>
</evidence>
<dbReference type="EMBL" id="JAERWK010000021">
    <property type="protein sequence ID" value="MBM9468972.1"/>
    <property type="molecule type" value="Genomic_DNA"/>
</dbReference>
<dbReference type="RefSeq" id="WP_205261922.1">
    <property type="nucleotide sequence ID" value="NZ_JAERWK010000021.1"/>
</dbReference>
<evidence type="ECO:0000256" key="11">
    <source>
        <dbReference type="ARBA" id="ARBA00023236"/>
    </source>
</evidence>
<dbReference type="GO" id="GO:0006302">
    <property type="term" value="P:double-strand break repair"/>
    <property type="evidence" value="ECO:0007669"/>
    <property type="project" value="TreeGrafter"/>
</dbReference>
<keyword evidence="10 13" id="KW-0234">DNA repair</keyword>
<dbReference type="GO" id="GO:0005737">
    <property type="term" value="C:cytoplasm"/>
    <property type="evidence" value="ECO:0007669"/>
    <property type="project" value="UniProtKB-SubCell"/>
</dbReference>
<feature type="region of interest" description="Disordered" evidence="15">
    <location>
        <begin position="172"/>
        <end position="197"/>
    </location>
</feature>
<evidence type="ECO:0000256" key="9">
    <source>
        <dbReference type="ARBA" id="ARBA00023125"/>
    </source>
</evidence>
<keyword evidence="11 13" id="KW-0742">SOS response</keyword>
<dbReference type="Gene3D" id="1.20.1050.90">
    <property type="entry name" value="RecF/RecN/SMC, N-terminal domain"/>
    <property type="match status" value="1"/>
</dbReference>
<feature type="binding site" evidence="13">
    <location>
        <begin position="30"/>
        <end position="37"/>
    </location>
    <ligand>
        <name>ATP</name>
        <dbReference type="ChEBI" id="CHEBI:30616"/>
    </ligand>
</feature>
<comment type="function">
    <text evidence="12 13 14">The RecF protein is involved in DNA metabolism; it is required for DNA replication and normal SOS inducibility. RecF binds preferentially to single-stranded, linear DNA. It also seems to bind ATP.</text>
</comment>
<dbReference type="GO" id="GO:0000731">
    <property type="term" value="P:DNA synthesis involved in DNA repair"/>
    <property type="evidence" value="ECO:0007669"/>
    <property type="project" value="TreeGrafter"/>
</dbReference>
<comment type="subcellular location">
    <subcellularLocation>
        <location evidence="1 13 14">Cytoplasm</location>
    </subcellularLocation>
</comment>
<accession>A0A939C3C9</accession>
<gene>
    <name evidence="13 17" type="primary">recF</name>
    <name evidence="17" type="ORF">JL106_16935</name>
</gene>
<comment type="similarity">
    <text evidence="2 13 14">Belongs to the RecF family.</text>
</comment>
<feature type="compositionally biased region" description="Basic and acidic residues" evidence="15">
    <location>
        <begin position="266"/>
        <end position="280"/>
    </location>
</feature>
<evidence type="ECO:0000256" key="7">
    <source>
        <dbReference type="ARBA" id="ARBA00022763"/>
    </source>
</evidence>
<dbReference type="PROSITE" id="PS00617">
    <property type="entry name" value="RECF_1"/>
    <property type="match status" value="1"/>
</dbReference>
<dbReference type="SUPFAM" id="SSF52540">
    <property type="entry name" value="P-loop containing nucleoside triphosphate hydrolases"/>
    <property type="match status" value="1"/>
</dbReference>
<dbReference type="InterPro" id="IPR018078">
    <property type="entry name" value="DNA-binding_RecF_CS"/>
</dbReference>
<reference evidence="17" key="1">
    <citation type="submission" date="2021-01" db="EMBL/GenBank/DDBJ databases">
        <title>YIM 132084 draft genome.</title>
        <authorList>
            <person name="An D."/>
        </authorList>
    </citation>
    <scope>NUCLEOTIDE SEQUENCE</scope>
    <source>
        <strain evidence="17">YIM 132084</strain>
    </source>
</reference>
<dbReference type="PANTHER" id="PTHR32182">
    <property type="entry name" value="DNA REPLICATION AND REPAIR PROTEIN RECF"/>
    <property type="match status" value="1"/>
</dbReference>
<feature type="domain" description="AAA+ ATPase" evidence="16">
    <location>
        <begin position="22"/>
        <end position="409"/>
    </location>
</feature>
<dbReference type="InterPro" id="IPR001238">
    <property type="entry name" value="DNA-binding_RecF"/>
</dbReference>
<evidence type="ECO:0000256" key="3">
    <source>
        <dbReference type="ARBA" id="ARBA00020170"/>
    </source>
</evidence>
<dbReference type="GO" id="GO:0009432">
    <property type="term" value="P:SOS response"/>
    <property type="evidence" value="ECO:0007669"/>
    <property type="project" value="UniProtKB-UniRule"/>
</dbReference>
<evidence type="ECO:0000313" key="18">
    <source>
        <dbReference type="Proteomes" id="UP000663792"/>
    </source>
</evidence>
<sequence length="432" mass="46818">MWIRHLSLTDFRSWPAADLPLTPGVTVLVGRNGAGKTNLVEAAGYLATLSSHRVAGDAALIARGATTAVVRAAVVSQGRELLLETELTTGRPNKARINRSPLRRPRELLGVLRTVLFAPEDLALVRGDPSERRRFLDDLLVQRTPRLAGVRADYDRVLKQRNALLKSAGGRLRRQFGGRSASPADPDGSTAPGEPSTLDVWDQHLAETGVALVTAREELVEQLRPLVRDAYREVAGPDAVVDVRYRSTVPAALADAAPPTLPDGTVDDRTDDRADDRDLTGRGPRVVAMLEALTRRRADELDRGISLVGPHRDELELMLADGPAKGFASHGESWSYALALRIASFRLLRADGVDPVLILDDVFAELDSRRRDRLADLVADADQVLVTAAVAGDVPAGLRGRQIQVQDGTITVPEQPEQPEQPWPVDGDEGGR</sequence>
<keyword evidence="9 13" id="KW-0238">DNA-binding</keyword>
<evidence type="ECO:0000256" key="10">
    <source>
        <dbReference type="ARBA" id="ARBA00023204"/>
    </source>
</evidence>
<dbReference type="InterPro" id="IPR003395">
    <property type="entry name" value="RecF/RecN/SMC_N"/>
</dbReference>
<dbReference type="AlphaFoldDB" id="A0A939C3C9"/>
<dbReference type="Gene3D" id="3.40.50.300">
    <property type="entry name" value="P-loop containing nucleotide triphosphate hydrolases"/>
    <property type="match status" value="1"/>
</dbReference>
<dbReference type="NCBIfam" id="TIGR00611">
    <property type="entry name" value="recf"/>
    <property type="match status" value="1"/>
</dbReference>
<keyword evidence="8 13" id="KW-0067">ATP-binding</keyword>
<dbReference type="Proteomes" id="UP000663792">
    <property type="component" value="Unassembled WGS sequence"/>
</dbReference>
<dbReference type="InterPro" id="IPR042174">
    <property type="entry name" value="RecF_2"/>
</dbReference>
<protein>
    <recommendedName>
        <fullName evidence="3 13">DNA replication and repair protein RecF</fullName>
    </recommendedName>
</protein>
<keyword evidence="7 13" id="KW-0227">DNA damage</keyword>
<dbReference type="PROSITE" id="PS00618">
    <property type="entry name" value="RECF_2"/>
    <property type="match status" value="1"/>
</dbReference>
<evidence type="ECO:0000256" key="2">
    <source>
        <dbReference type="ARBA" id="ARBA00008016"/>
    </source>
</evidence>
<keyword evidence="4 13" id="KW-0963">Cytoplasm</keyword>
<evidence type="ECO:0000256" key="1">
    <source>
        <dbReference type="ARBA" id="ARBA00004496"/>
    </source>
</evidence>
<evidence type="ECO:0000256" key="14">
    <source>
        <dbReference type="RuleBase" id="RU000578"/>
    </source>
</evidence>
<keyword evidence="6 13" id="KW-0547">Nucleotide-binding</keyword>
<evidence type="ECO:0000256" key="15">
    <source>
        <dbReference type="SAM" id="MobiDB-lite"/>
    </source>
</evidence>
<evidence type="ECO:0000313" key="17">
    <source>
        <dbReference type="EMBL" id="MBM9468972.1"/>
    </source>
</evidence>
<feature type="compositionally biased region" description="Low complexity" evidence="15">
    <location>
        <begin position="254"/>
        <end position="264"/>
    </location>
</feature>
<dbReference type="InterPro" id="IPR027417">
    <property type="entry name" value="P-loop_NTPase"/>
</dbReference>
<dbReference type="GO" id="GO:0005524">
    <property type="term" value="F:ATP binding"/>
    <property type="evidence" value="ECO:0007669"/>
    <property type="project" value="UniProtKB-UniRule"/>
</dbReference>
<comment type="caution">
    <text evidence="17">The sequence shown here is derived from an EMBL/GenBank/DDBJ whole genome shotgun (WGS) entry which is preliminary data.</text>
</comment>
<evidence type="ECO:0000256" key="13">
    <source>
        <dbReference type="HAMAP-Rule" id="MF_00365"/>
    </source>
</evidence>
<dbReference type="Pfam" id="PF02463">
    <property type="entry name" value="SMC_N"/>
    <property type="match status" value="1"/>
</dbReference>
<evidence type="ECO:0000256" key="4">
    <source>
        <dbReference type="ARBA" id="ARBA00022490"/>
    </source>
</evidence>
<organism evidence="17 18">
    <name type="scientific">Nakamurella leprariae</name>
    <dbReference type="NCBI Taxonomy" id="2803911"/>
    <lineage>
        <taxon>Bacteria</taxon>
        <taxon>Bacillati</taxon>
        <taxon>Actinomycetota</taxon>
        <taxon>Actinomycetes</taxon>
        <taxon>Nakamurellales</taxon>
        <taxon>Nakamurellaceae</taxon>
        <taxon>Nakamurella</taxon>
    </lineage>
</organism>
<evidence type="ECO:0000256" key="6">
    <source>
        <dbReference type="ARBA" id="ARBA00022741"/>
    </source>
</evidence>
<dbReference type="GO" id="GO:0003697">
    <property type="term" value="F:single-stranded DNA binding"/>
    <property type="evidence" value="ECO:0007669"/>
    <property type="project" value="UniProtKB-UniRule"/>
</dbReference>
<dbReference type="PANTHER" id="PTHR32182:SF0">
    <property type="entry name" value="DNA REPLICATION AND REPAIR PROTEIN RECF"/>
    <property type="match status" value="1"/>
</dbReference>
<dbReference type="SMART" id="SM00382">
    <property type="entry name" value="AAA"/>
    <property type="match status" value="1"/>
</dbReference>
<name>A0A939C3C9_9ACTN</name>